<keyword evidence="4" id="KW-1185">Reference proteome</keyword>
<dbReference type="InterPro" id="IPR051162">
    <property type="entry name" value="T4SS_component"/>
</dbReference>
<dbReference type="PANTHER" id="PTHR30121">
    <property type="entry name" value="UNCHARACTERIZED PROTEIN YJGR-RELATED"/>
    <property type="match status" value="1"/>
</dbReference>
<evidence type="ECO:0000313" key="3">
    <source>
        <dbReference type="EMBL" id="RAI41906.1"/>
    </source>
</evidence>
<dbReference type="EMBL" id="NPEU01000007">
    <property type="protein sequence ID" value="RAI41906.1"/>
    <property type="molecule type" value="Genomic_DNA"/>
</dbReference>
<proteinExistence type="predicted"/>
<feature type="region of interest" description="Disordered" evidence="1">
    <location>
        <begin position="660"/>
        <end position="697"/>
    </location>
</feature>
<dbReference type="Proteomes" id="UP000248863">
    <property type="component" value="Unassembled WGS sequence"/>
</dbReference>
<feature type="compositionally biased region" description="Low complexity" evidence="1">
    <location>
        <begin position="662"/>
        <end position="697"/>
    </location>
</feature>
<evidence type="ECO:0000313" key="4">
    <source>
        <dbReference type="Proteomes" id="UP000248863"/>
    </source>
</evidence>
<organism evidence="3 4">
    <name type="scientific">Rhodoplanes elegans</name>
    <dbReference type="NCBI Taxonomy" id="29408"/>
    <lineage>
        <taxon>Bacteria</taxon>
        <taxon>Pseudomonadati</taxon>
        <taxon>Pseudomonadota</taxon>
        <taxon>Alphaproteobacteria</taxon>
        <taxon>Hyphomicrobiales</taxon>
        <taxon>Nitrobacteraceae</taxon>
        <taxon>Rhodoplanes</taxon>
    </lineage>
</organism>
<dbReference type="SUPFAM" id="SSF52540">
    <property type="entry name" value="P-loop containing nucleoside triphosphate hydrolases"/>
    <property type="match status" value="1"/>
</dbReference>
<gene>
    <name evidence="3" type="ORF">CH338_01560</name>
</gene>
<comment type="caution">
    <text evidence="3">The sequence shown here is derived from an EMBL/GenBank/DDBJ whole genome shotgun (WGS) entry which is preliminary data.</text>
</comment>
<feature type="domain" description="Type IV secretion system coupling protein TraD DNA-binding" evidence="2">
    <location>
        <begin position="245"/>
        <end position="296"/>
    </location>
</feature>
<sequence length="697" mass="77033">MYTPFLRRFTDEAARDLAGTIELYRRVQATYQASVFSQSDAAERFHSIVIDGVGKVVSLPSSPAIGQALERCQRAIIVDEEVIFSFPDIDWPNARLSMKEQTDLARFLRAKEHFLANQDKVIEKLYLVLGNLIAGIIKDLPPLPAAKASFLVPLVVLLPEPGALIAALTNALADPAIGDAGILTKLRNQLADNVWAASGIPPGTEPKKPLLTADDSDLSPEELAQTYLNGTPLLDLFLTPVPFVIPERVRMEHTHIIGGSGHGKTQLLQHLILSDLRGDTQPALIVIDSQGEMLNTIHTRDFGSAITDRVVLIDPEDIEHPPALNMFDAANGRLSGYSRLHREQIEASVIELYNYIFAAIAAEMTSRQSTAFAFVTRLILSVEGATIHTLRELMEESAATIQQSRFEPHIRRLDRTSQAYFENQFFTKKYADLKQQIARRLYSVLSVPSFDRMFSSKVNKLDMFEAIQNRRIVLINTSKSLLKSDASALFGRYAIALAIRAAFERVATPERPPCYLIIDEAQEYFDENIQTLLEQARKMNVGVVLAHQHLDQLTPALRSSIAANTSIKLAGGISDRDARALAPDMNSTGDFIRSMHKKPRSTEFACYVRNHTSCAIRLEVPFGTLEAQPRLTAHRHADLIASIRARYAYRADELPVTRETPEALAATAEASDSKPAAPEPAPASESAKAPDASVGKW</sequence>
<evidence type="ECO:0000259" key="2">
    <source>
        <dbReference type="Pfam" id="PF10412"/>
    </source>
</evidence>
<evidence type="ECO:0000256" key="1">
    <source>
        <dbReference type="SAM" id="MobiDB-lite"/>
    </source>
</evidence>
<protein>
    <recommendedName>
        <fullName evidence="2">Type IV secretion system coupling protein TraD DNA-binding domain-containing protein</fullName>
    </recommendedName>
</protein>
<dbReference type="Gene3D" id="3.40.50.300">
    <property type="entry name" value="P-loop containing nucleotide triphosphate hydrolases"/>
    <property type="match status" value="2"/>
</dbReference>
<dbReference type="AlphaFoldDB" id="A0A327KUZ9"/>
<dbReference type="InterPro" id="IPR027417">
    <property type="entry name" value="P-loop_NTPase"/>
</dbReference>
<dbReference type="InterPro" id="IPR019476">
    <property type="entry name" value="T4SS_TraD_DNA-bd"/>
</dbReference>
<accession>A0A327KUZ9</accession>
<reference evidence="3 4" key="1">
    <citation type="submission" date="2017-07" db="EMBL/GenBank/DDBJ databases">
        <title>Draft Genome Sequences of Select Purple Nonsulfur Bacteria.</title>
        <authorList>
            <person name="Lasarre B."/>
            <person name="Mckinlay J.B."/>
        </authorList>
    </citation>
    <scope>NUCLEOTIDE SEQUENCE [LARGE SCALE GENOMIC DNA]</scope>
    <source>
        <strain evidence="3 4">DSM 11907</strain>
    </source>
</reference>
<dbReference type="Pfam" id="PF10412">
    <property type="entry name" value="TrwB_AAD_bind"/>
    <property type="match status" value="1"/>
</dbReference>
<name>A0A327KUZ9_9BRAD</name>
<dbReference type="PANTHER" id="PTHR30121:SF6">
    <property type="entry name" value="SLR6007 PROTEIN"/>
    <property type="match status" value="1"/>
</dbReference>